<proteinExistence type="evidence at transcript level"/>
<gene>
    <name evidence="2" type="primary">SRP</name>
</gene>
<evidence type="ECO:0000256" key="1">
    <source>
        <dbReference type="ARBA" id="ARBA00009737"/>
    </source>
</evidence>
<dbReference type="PANTHER" id="PTHR33732:SF9">
    <property type="entry name" value="REF_SRPP-LIKE PROTEIN OS05G0151300_LOC_OS05G05940"/>
    <property type="match status" value="1"/>
</dbReference>
<dbReference type="InterPro" id="IPR008802">
    <property type="entry name" value="REF"/>
</dbReference>
<accession>A0A1P8NT73</accession>
<dbReference type="Pfam" id="PF05755">
    <property type="entry name" value="REF"/>
    <property type="match status" value="1"/>
</dbReference>
<evidence type="ECO:0000313" key="2">
    <source>
        <dbReference type="EMBL" id="APX43870.1"/>
    </source>
</evidence>
<sequence length="250" mass="27628">MAEVDSKVDKQTSGNEEQNLKYFQFVQSATFQAIVCFSNLYGYAKDKAGPLKPGVETVEGTVKTVVRPVYDRFHGVPLELLTFVDRKFDDTVTKFQHHVPPLMKQMSFQAYSAAQKTPEVARGVATEVKRVGVVDTASGIAKNVYVKYEPTAKELYSKYEPVAEHYAVSAWRSLNRLPLFPRVADVAVPAAALCTEKYNQTVNLGTEKGYRIANYMPLVPIEKIAKVFRDGETQPDAANGDSAAMPAAAH</sequence>
<protein>
    <submittedName>
        <fullName evidence="2">Stress related protein</fullName>
    </submittedName>
</protein>
<dbReference type="EMBL" id="KX242114">
    <property type="protein sequence ID" value="APX43870.1"/>
    <property type="molecule type" value="mRNA"/>
</dbReference>
<name>A0A1P8NT73_9CARY</name>
<dbReference type="AlphaFoldDB" id="A0A1P8NT73"/>
<organism evidence="2">
    <name type="scientific">Salicornia brachiata</name>
    <dbReference type="NCBI Taxonomy" id="179119"/>
    <lineage>
        <taxon>Eukaryota</taxon>
        <taxon>Viridiplantae</taxon>
        <taxon>Streptophyta</taxon>
        <taxon>Embryophyta</taxon>
        <taxon>Tracheophyta</taxon>
        <taxon>Spermatophyta</taxon>
        <taxon>Magnoliopsida</taxon>
        <taxon>eudicotyledons</taxon>
        <taxon>Gunneridae</taxon>
        <taxon>Pentapetalae</taxon>
        <taxon>Caryophyllales</taxon>
        <taxon>Chenopodiaceae</taxon>
        <taxon>Salicornioideae</taxon>
        <taxon>Salicornia</taxon>
        <taxon>Salicornia subgen. Salicornia</taxon>
    </lineage>
</organism>
<comment type="similarity">
    <text evidence="1">Belongs to the REF/SRPP family.</text>
</comment>
<dbReference type="PANTHER" id="PTHR33732">
    <property type="entry name" value="REF/SRPP-LIKE PROTEIN OS05G0151300/LOC_OS05G05940"/>
    <property type="match status" value="1"/>
</dbReference>
<reference evidence="2" key="1">
    <citation type="submission" date="2016-05" db="EMBL/GenBank/DDBJ databases">
        <title>A novel SbSRP mRNA cloned from Salicornia brachiata.</title>
        <authorList>
            <person name="Udawat P."/>
            <person name="Mishra A."/>
            <person name="Jha B."/>
        </authorList>
    </citation>
    <scope>NUCLEOTIDE SEQUENCE</scope>
</reference>